<dbReference type="Pfam" id="PF12358">
    <property type="entry name" value="DUF3644"/>
    <property type="match status" value="1"/>
</dbReference>
<proteinExistence type="predicted"/>
<comment type="caution">
    <text evidence="2">The sequence shown here is derived from an EMBL/GenBank/DDBJ whole genome shotgun (WGS) entry which is preliminary data.</text>
</comment>
<reference evidence="2 3" key="1">
    <citation type="submission" date="2023-07" db="EMBL/GenBank/DDBJ databases">
        <title>Sorghum-associated microbial communities from plants grown in Nebraska, USA.</title>
        <authorList>
            <person name="Schachtman D."/>
        </authorList>
    </citation>
    <scope>NUCLEOTIDE SEQUENCE [LARGE SCALE GENOMIC DNA]</scope>
    <source>
        <strain evidence="2 3">3199</strain>
    </source>
</reference>
<sequence length="425" mass="47419">MVVEGEVAAVAIAADEKENDPEIGVIGAEIEKPKVKRRRGNTLEKWEAALVKAMIRRKTYNDQDVLSYFTRPTRTVNHRLIGEIRTGSKHKAVKAADDDELDAFLSTWPDIDHETGLSVRGDELLIKAREAMIAAVHTFNSAGLTFRAELFVVTVIIAWTYLLHAYFKREGVPYVYKGSKTPNGQDRFWDLAQCLDTGKCPLSPGVKTNLRFLIGLRNEIEHQSTSRIDDAVGAELQSCCLNFNDALRSLFGHQFGLEKRLPIALQFVSFGMGQRTALKKATSLPVHVSSFISAFEHDLTEEQVKDPAFRLKVAFVPIAAKKAAGADQAVVVVSPGSDLAEQVEVVFKEVNRARYIRQDILDKVAKAGFPKFGSGAHTKLMNELDAKNPAKGYGCVGDYKAHWVWFEKWFETVLVYCKANPDNYK</sequence>
<dbReference type="Proteomes" id="UP001250791">
    <property type="component" value="Unassembled WGS sequence"/>
</dbReference>
<evidence type="ECO:0000313" key="2">
    <source>
        <dbReference type="EMBL" id="MDR6903853.1"/>
    </source>
</evidence>
<organism evidence="2 3">
    <name type="scientific">Rhizobium miluonense</name>
    <dbReference type="NCBI Taxonomy" id="411945"/>
    <lineage>
        <taxon>Bacteria</taxon>
        <taxon>Pseudomonadati</taxon>
        <taxon>Pseudomonadota</taxon>
        <taxon>Alphaproteobacteria</taxon>
        <taxon>Hyphomicrobiales</taxon>
        <taxon>Rhizobiaceae</taxon>
        <taxon>Rhizobium/Agrobacterium group</taxon>
        <taxon>Rhizobium</taxon>
    </lineage>
</organism>
<dbReference type="EMBL" id="JAVDUP010000010">
    <property type="protein sequence ID" value="MDR6903853.1"/>
    <property type="molecule type" value="Genomic_DNA"/>
</dbReference>
<feature type="domain" description="DUF3644" evidence="1">
    <location>
        <begin position="123"/>
        <end position="298"/>
    </location>
</feature>
<keyword evidence="3" id="KW-1185">Reference proteome</keyword>
<dbReference type="InterPro" id="IPR022104">
    <property type="entry name" value="DUF3644"/>
</dbReference>
<dbReference type="RefSeq" id="WP_310235449.1">
    <property type="nucleotide sequence ID" value="NZ_JAVDUP010000010.1"/>
</dbReference>
<gene>
    <name evidence="2" type="ORF">J2W52_005486</name>
</gene>
<evidence type="ECO:0000313" key="3">
    <source>
        <dbReference type="Proteomes" id="UP001250791"/>
    </source>
</evidence>
<evidence type="ECO:0000259" key="1">
    <source>
        <dbReference type="Pfam" id="PF12358"/>
    </source>
</evidence>
<name>A0ABU1SZH7_9HYPH</name>
<accession>A0ABU1SZH7</accession>
<protein>
    <recommendedName>
        <fullName evidence="1">DUF3644 domain-containing protein</fullName>
    </recommendedName>
</protein>